<gene>
    <name evidence="1" type="ORF">V7V80_11630</name>
</gene>
<evidence type="ECO:0000313" key="2">
    <source>
        <dbReference type="Proteomes" id="UP001377692"/>
    </source>
</evidence>
<organism evidence="1 2">
    <name type="scientific">Pseudomonas kermanshahensis</name>
    <dbReference type="NCBI Taxonomy" id="2745482"/>
    <lineage>
        <taxon>Bacteria</taxon>
        <taxon>Pseudomonadati</taxon>
        <taxon>Pseudomonadota</taxon>
        <taxon>Gammaproteobacteria</taxon>
        <taxon>Pseudomonadales</taxon>
        <taxon>Pseudomonadaceae</taxon>
        <taxon>Pseudomonas</taxon>
    </lineage>
</organism>
<dbReference type="Proteomes" id="UP001377692">
    <property type="component" value="Unassembled WGS sequence"/>
</dbReference>
<evidence type="ECO:0000313" key="1">
    <source>
        <dbReference type="EMBL" id="MEJ5905334.1"/>
    </source>
</evidence>
<sequence length="63" mass="7276">MSKGSNRLLFFYQGNKLITVNQGDHHRAIFRSADIPLGEQKKSPLFKSRFITQESHQSQQLIC</sequence>
<accession>A0ABU8R6K1</accession>
<keyword evidence="2" id="KW-1185">Reference proteome</keyword>
<comment type="caution">
    <text evidence="1">The sequence shown here is derived from an EMBL/GenBank/DDBJ whole genome shotgun (WGS) entry which is preliminary data.</text>
</comment>
<name>A0ABU8R6K1_9PSED</name>
<protein>
    <submittedName>
        <fullName evidence="1">Uncharacterized protein</fullName>
    </submittedName>
</protein>
<proteinExistence type="predicted"/>
<dbReference type="EMBL" id="JBBHLD010000008">
    <property type="protein sequence ID" value="MEJ5905334.1"/>
    <property type="molecule type" value="Genomic_DNA"/>
</dbReference>
<reference evidence="1 2" key="1">
    <citation type="submission" date="2024-02" db="EMBL/GenBank/DDBJ databases">
        <title>Identification of pathogenicity and growth-promoting functions of Pseudomonas putida variants.</title>
        <authorList>
            <person name="Sun J."/>
        </authorList>
    </citation>
    <scope>NUCLEOTIDE SEQUENCE [LARGE SCALE GENOMIC DNA]</scope>
    <source>
        <strain evidence="1 2">A04</strain>
    </source>
</reference>
<dbReference type="RefSeq" id="WP_186703160.1">
    <property type="nucleotide sequence ID" value="NZ_JABWRY020000004.1"/>
</dbReference>